<protein>
    <submittedName>
        <fullName evidence="2">Uncharacterized protein</fullName>
    </submittedName>
</protein>
<comment type="caution">
    <text evidence="2">The sequence shown here is derived from an EMBL/GenBank/DDBJ whole genome shotgun (WGS) entry which is preliminary data.</text>
</comment>
<keyword evidence="3" id="KW-1185">Reference proteome</keyword>
<dbReference type="SUPFAM" id="SSF89550">
    <property type="entry name" value="PHP domain-like"/>
    <property type="match status" value="1"/>
</dbReference>
<gene>
    <name evidence="2" type="ORF">Voc01_024420</name>
</gene>
<feature type="region of interest" description="Disordered" evidence="1">
    <location>
        <begin position="341"/>
        <end position="364"/>
    </location>
</feature>
<dbReference type="Gene3D" id="3.20.20.140">
    <property type="entry name" value="Metal-dependent hydrolases"/>
    <property type="match status" value="1"/>
</dbReference>
<dbReference type="Proteomes" id="UP000635606">
    <property type="component" value="Unassembled WGS sequence"/>
</dbReference>
<evidence type="ECO:0000313" key="3">
    <source>
        <dbReference type="Proteomes" id="UP000635606"/>
    </source>
</evidence>
<dbReference type="AlphaFoldDB" id="A0A8J4E9R0"/>
<evidence type="ECO:0000256" key="1">
    <source>
        <dbReference type="SAM" id="MobiDB-lite"/>
    </source>
</evidence>
<name>A0A8J4E9R0_9ACTN</name>
<reference evidence="2" key="1">
    <citation type="submission" date="2021-01" db="EMBL/GenBank/DDBJ databases">
        <title>Whole genome shotgun sequence of Virgisporangium ochraceum NBRC 16418.</title>
        <authorList>
            <person name="Komaki H."/>
            <person name="Tamura T."/>
        </authorList>
    </citation>
    <scope>NUCLEOTIDE SEQUENCE</scope>
    <source>
        <strain evidence="2">NBRC 16418</strain>
    </source>
</reference>
<proteinExistence type="predicted"/>
<organism evidence="2 3">
    <name type="scientific">Virgisporangium ochraceum</name>
    <dbReference type="NCBI Taxonomy" id="65505"/>
    <lineage>
        <taxon>Bacteria</taxon>
        <taxon>Bacillati</taxon>
        <taxon>Actinomycetota</taxon>
        <taxon>Actinomycetes</taxon>
        <taxon>Micromonosporales</taxon>
        <taxon>Micromonosporaceae</taxon>
        <taxon>Virgisporangium</taxon>
    </lineage>
</organism>
<feature type="compositionally biased region" description="Basic and acidic residues" evidence="1">
    <location>
        <begin position="351"/>
        <end position="361"/>
    </location>
</feature>
<evidence type="ECO:0000313" key="2">
    <source>
        <dbReference type="EMBL" id="GIJ67525.1"/>
    </source>
</evidence>
<dbReference type="InterPro" id="IPR016195">
    <property type="entry name" value="Pol/histidinol_Pase-like"/>
</dbReference>
<dbReference type="NCBIfam" id="NF038032">
    <property type="entry name" value="CehA_McbA_metalo"/>
    <property type="match status" value="1"/>
</dbReference>
<accession>A0A8J4E9R0</accession>
<dbReference type="EMBL" id="BOPH01000027">
    <property type="protein sequence ID" value="GIJ67525.1"/>
    <property type="molecule type" value="Genomic_DNA"/>
</dbReference>
<sequence length="661" mass="71254">MCCQDDDVLDLPAEAVEALAGYRRRLADHGPDWGDDRVPFSRWAGFPLIGAAIAAWSGDWAEAVRGTLVAPLPPGVVVINVDAREGVTVSCGGPVPVLEGDTATLHVVVDAQVDAVVDIDGRPTAVHSGMFDRLPVATAGPTLTVDGRTFTVTEPRPRAEVRLTTERCARWSVVDAGGTGWFPPGVPHKWDYHGRPFFHGHDVTVPVPAGVLTVTCGRGLEFGTVTHAVTATTDATATVVADPPRRFDPAADGWYGGDLHVHLNYSGDRVTDPADAARMQHGEGLHLMNLVAGNWTTSLIYDRDLFERTAGTDLPWSDHHHRARMGVEYRNDLLGHVHGLGPRRPPRRYQAGHERSDHPDDWPPNSVACGDLRDAGATVGYAHPAGTDFPDDWSTDRFFANPRSVEARELVADAALGLVDSVDVISPFDHEGAAFLYHRLLSCGLRLAATAGTDVFLSFSRTPLASNPPGWGRVYARLAGDLSVPTFQDAIRAGRTMVTNGPWLTLDVNGHGPGAVLDLPDRQSRLTVTATVTGPGVERLAIVGADGVHLERSGESEVRADLTLDGPTWIAAIARGGEHPDTLDAGVYAHTSPVYVDVTGERVARRADATWCLALLDRLQAFAAEHGHFHPDTRDERYADLVTVLDDARAYYREVLARAAR</sequence>
<dbReference type="RefSeq" id="WP_203927486.1">
    <property type="nucleotide sequence ID" value="NZ_BOPH01000027.1"/>
</dbReference>